<dbReference type="Pfam" id="PF19778">
    <property type="entry name" value="RE_endonuc"/>
    <property type="match status" value="1"/>
</dbReference>
<organism evidence="4 5">
    <name type="scientific">Streptomyces colonosanans</name>
    <dbReference type="NCBI Taxonomy" id="1428652"/>
    <lineage>
        <taxon>Bacteria</taxon>
        <taxon>Bacillati</taxon>
        <taxon>Actinomycetota</taxon>
        <taxon>Actinomycetes</taxon>
        <taxon>Kitasatosporales</taxon>
        <taxon>Streptomycetaceae</taxon>
        <taxon>Streptomyces</taxon>
    </lineage>
</organism>
<name>A0A1S2Q0U1_9ACTN</name>
<reference evidence="4 5" key="1">
    <citation type="submission" date="2016-10" db="EMBL/GenBank/DDBJ databases">
        <title>Genome sequence of Streptomyces sp. MUSC 93.</title>
        <authorList>
            <person name="Lee L.-H."/>
            <person name="Ser H.-L."/>
            <person name="Law J.W.-F."/>
        </authorList>
    </citation>
    <scope>NUCLEOTIDE SEQUENCE [LARGE SCALE GENOMIC DNA]</scope>
    <source>
        <strain evidence="4 5">MUSC 93</strain>
    </source>
</reference>
<feature type="region of interest" description="Disordered" evidence="1">
    <location>
        <begin position="448"/>
        <end position="467"/>
    </location>
</feature>
<dbReference type="PANTHER" id="PTHR47396">
    <property type="entry name" value="TYPE I RESTRICTION ENZYME ECOKI R PROTEIN"/>
    <property type="match status" value="1"/>
</dbReference>
<proteinExistence type="predicted"/>
<dbReference type="Pfam" id="PF04851">
    <property type="entry name" value="ResIII"/>
    <property type="match status" value="1"/>
</dbReference>
<dbReference type="AlphaFoldDB" id="A0A1S2Q0U1"/>
<evidence type="ECO:0000256" key="1">
    <source>
        <dbReference type="SAM" id="MobiDB-lite"/>
    </source>
</evidence>
<dbReference type="GO" id="GO:0005829">
    <property type="term" value="C:cytosol"/>
    <property type="evidence" value="ECO:0007669"/>
    <property type="project" value="TreeGrafter"/>
</dbReference>
<sequence>MGELRFQADLLGEVAHRLDLREPNRKAIESVILRASDHYDVQESTDPFECIVDSATGVGKTYVMAGLMEYLAGAESPARNFLLLAPGRTIRGKSVQNFTPGNPKSLRPVMRSDPYVVTADNFNEPATRVAMDDARVTKLYIFTVQALTTSTGEGRATHVHSENLGASFFERLARLNDLVILADEHHCYRGPAFSRTLTDLKPELVVGLTATPVRADEDLIAFRYPLAAAIADELVKTPVMVARRDDRTDTETKLLDGVNLLRYKGAAADAYCTEHDLPPVNPVMLVIAGSIEEAREYQDVLDSSSFDAGAWVGKTLLVHSKLRGDEKEKALADLQAVEEPDSPVRIIISIGMLKEGWDVKNVYVIASMRASVSTVLTEQTLGRGMRLPFGRYTQVEFLDTLEVLAHEKYGDLLKKRSVLNEAFIDYGTYAQLRRAADGSLEVRQTAIPAPGPVIPAPRPSEPAQTGEPAISEGFLLSPELGDLKSAPGSAAATPNVKIVDQESRARQARKDAQSDTIIEYPPLPDREPIVIPRLMSVSQPTTVSLNDIDPEDYGPFQRLGRALATEHSDDLRRTKLSASHNWQKAQVRAETARDSIKAALPLDIPLSETRKALIRRVMSAKDVPNRKNELGAAERIVDCVIEAMGDEAQELLSAFVEVCGQRLARQISKTLRDFNPTQITYTDDVEWLAIDKTRKAQRKQEAGHADGTFDKALAFNGWQKNLYSHAWFDSTPEFQAAGLIDSSSSVVVWARLHNNDVPIQWTTDGRNYNPDFVVIEEIDGKRFGWLVETKSDKDMPTAEVQAKRRAAKKWANTANSSPQVQGVTWKYLLAGEQDVEDAAGLWGRLKEFCG</sequence>
<evidence type="ECO:0000259" key="2">
    <source>
        <dbReference type="Pfam" id="PF04851"/>
    </source>
</evidence>
<dbReference type="GO" id="GO:0005524">
    <property type="term" value="F:ATP binding"/>
    <property type="evidence" value="ECO:0007669"/>
    <property type="project" value="InterPro"/>
</dbReference>
<keyword evidence="5" id="KW-1185">Reference proteome</keyword>
<dbReference type="Proteomes" id="UP000179935">
    <property type="component" value="Unassembled WGS sequence"/>
</dbReference>
<accession>A0A1S2Q0U1</accession>
<dbReference type="InterPro" id="IPR050742">
    <property type="entry name" value="Helicase_Restrict-Modif_Enz"/>
</dbReference>
<comment type="caution">
    <text evidence="4">The sequence shown here is derived from an EMBL/GenBank/DDBJ whole genome shotgun (WGS) entry which is preliminary data.</text>
</comment>
<dbReference type="OrthoDB" id="9776021at2"/>
<dbReference type="SUPFAM" id="SSF52540">
    <property type="entry name" value="P-loop containing nucleoside triphosphate hydrolases"/>
    <property type="match status" value="2"/>
</dbReference>
<dbReference type="Gene3D" id="3.40.50.300">
    <property type="entry name" value="P-loop containing nucleotide triphosphate hydrolases"/>
    <property type="match status" value="2"/>
</dbReference>
<feature type="domain" description="Type III restriction enzyme C-terminal endonuclease" evidence="3">
    <location>
        <begin position="720"/>
        <end position="809"/>
    </location>
</feature>
<dbReference type="GO" id="GO:0015668">
    <property type="term" value="F:type III site-specific deoxyribonuclease activity"/>
    <property type="evidence" value="ECO:0007669"/>
    <property type="project" value="InterPro"/>
</dbReference>
<feature type="domain" description="Helicase/UvrB N-terminal" evidence="2">
    <location>
        <begin position="18"/>
        <end position="214"/>
    </location>
</feature>
<protein>
    <submittedName>
        <fullName evidence="4">Uncharacterized protein</fullName>
    </submittedName>
</protein>
<dbReference type="InterPro" id="IPR006935">
    <property type="entry name" value="Helicase/UvrB_N"/>
</dbReference>
<dbReference type="EMBL" id="MLYP01000008">
    <property type="protein sequence ID" value="OIJ99729.1"/>
    <property type="molecule type" value="Genomic_DNA"/>
</dbReference>
<dbReference type="STRING" id="1428652.BIV24_04175"/>
<dbReference type="InterPro" id="IPR045572">
    <property type="entry name" value="RE_endonuc_C"/>
</dbReference>
<gene>
    <name evidence="4" type="ORF">BIV24_04175</name>
</gene>
<evidence type="ECO:0000313" key="4">
    <source>
        <dbReference type="EMBL" id="OIJ99729.1"/>
    </source>
</evidence>
<dbReference type="InterPro" id="IPR027417">
    <property type="entry name" value="P-loop_NTPase"/>
</dbReference>
<evidence type="ECO:0000313" key="5">
    <source>
        <dbReference type="Proteomes" id="UP000179935"/>
    </source>
</evidence>
<dbReference type="GO" id="GO:0003677">
    <property type="term" value="F:DNA binding"/>
    <property type="evidence" value="ECO:0007669"/>
    <property type="project" value="InterPro"/>
</dbReference>
<feature type="compositionally biased region" description="Pro residues" evidence="1">
    <location>
        <begin position="449"/>
        <end position="460"/>
    </location>
</feature>
<dbReference type="RefSeq" id="WP_071364753.1">
    <property type="nucleotide sequence ID" value="NZ_MLYP01000008.1"/>
</dbReference>
<dbReference type="PANTHER" id="PTHR47396:SF1">
    <property type="entry name" value="ATP-DEPENDENT HELICASE IRC3-RELATED"/>
    <property type="match status" value="1"/>
</dbReference>
<evidence type="ECO:0000259" key="3">
    <source>
        <dbReference type="Pfam" id="PF19778"/>
    </source>
</evidence>